<keyword evidence="5" id="KW-0808">Transferase</keyword>
<dbReference type="EC" id="2.1.1.282" evidence="3"/>
<dbReference type="GeneID" id="28725648"/>
<evidence type="ECO:0000256" key="8">
    <source>
        <dbReference type="ARBA" id="ARBA00030554"/>
    </source>
</evidence>
<dbReference type="PANTHER" id="PTHR48418">
    <property type="entry name" value="TRNA WYBUTOSINE-SYNTHESIZING PROTEIN 3"/>
    <property type="match status" value="1"/>
</dbReference>
<dbReference type="PANTHER" id="PTHR48418:SF1">
    <property type="entry name" value="TRNA WYBUTOSINE-SYNTHESIZING PROTEIN 3"/>
    <property type="match status" value="1"/>
</dbReference>
<feature type="domain" description="tRNA wybutosine-synthesizing protein" evidence="13">
    <location>
        <begin position="8"/>
        <end position="221"/>
    </location>
</feature>
<evidence type="ECO:0000313" key="14">
    <source>
        <dbReference type="EMBL" id="AMD22302.1"/>
    </source>
</evidence>
<dbReference type="Pfam" id="PF02676">
    <property type="entry name" value="TYW3"/>
    <property type="match status" value="1"/>
</dbReference>
<evidence type="ECO:0000259" key="13">
    <source>
        <dbReference type="Pfam" id="PF02676"/>
    </source>
</evidence>
<dbReference type="FunFam" id="3.30.1960.10:FF:000003">
    <property type="entry name" value="tRNA methyltransferase"/>
    <property type="match status" value="1"/>
</dbReference>
<dbReference type="GO" id="GO:0008033">
    <property type="term" value="P:tRNA processing"/>
    <property type="evidence" value="ECO:0007669"/>
    <property type="project" value="UniProtKB-KW"/>
</dbReference>
<comment type="catalytic activity">
    <reaction evidence="9">
        <text>4-demethyl-7-[(3S)-3-amino-3-carboxypropyl]wyosine(37) in tRNA(Phe) + S-adenosyl-L-methionine = 7-[(3S)-3-amino-3-carboxypropyl]wyosine(37) in tRNA(Phe) + S-adenosyl-L-homocysteine + H(+)</text>
        <dbReference type="Rhea" id="RHEA:36635"/>
        <dbReference type="Rhea" id="RHEA-COMP:10378"/>
        <dbReference type="Rhea" id="RHEA-COMP:10379"/>
        <dbReference type="ChEBI" id="CHEBI:15378"/>
        <dbReference type="ChEBI" id="CHEBI:57856"/>
        <dbReference type="ChEBI" id="CHEBI:59789"/>
        <dbReference type="ChEBI" id="CHEBI:73543"/>
        <dbReference type="ChEBI" id="CHEBI:73550"/>
        <dbReference type="EC" id="2.1.1.282"/>
    </reaction>
</comment>
<feature type="compositionally biased region" description="Polar residues" evidence="12">
    <location>
        <begin position="253"/>
        <end position="278"/>
    </location>
</feature>
<feature type="region of interest" description="Disordered" evidence="12">
    <location>
        <begin position="235"/>
        <end position="278"/>
    </location>
</feature>
<name>A0A0X8HVM3_9SACH</name>
<keyword evidence="15" id="KW-1185">Reference proteome</keyword>
<proteinExistence type="inferred from homology"/>
<dbReference type="Proteomes" id="UP000243052">
    <property type="component" value="Chromosome vii"/>
</dbReference>
<feature type="compositionally biased region" description="Basic and acidic residues" evidence="12">
    <location>
        <begin position="235"/>
        <end position="252"/>
    </location>
</feature>
<dbReference type="InterPro" id="IPR036602">
    <property type="entry name" value="tRNA_yW-synthesising-like_sf"/>
</dbReference>
<dbReference type="RefSeq" id="XP_017989298.1">
    <property type="nucleotide sequence ID" value="XM_018133539.1"/>
</dbReference>
<evidence type="ECO:0000256" key="12">
    <source>
        <dbReference type="SAM" id="MobiDB-lite"/>
    </source>
</evidence>
<comment type="similarity">
    <text evidence="2">Belongs to the TYW3 family.</text>
</comment>
<accession>A0A0X8HVM3</accession>
<evidence type="ECO:0000256" key="6">
    <source>
        <dbReference type="ARBA" id="ARBA00022691"/>
    </source>
</evidence>
<dbReference type="GO" id="GO:0032259">
    <property type="term" value="P:methylation"/>
    <property type="evidence" value="ECO:0007669"/>
    <property type="project" value="UniProtKB-KW"/>
</dbReference>
<protein>
    <recommendedName>
        <fullName evidence="11">tRNA wybutosine-synthesizing protein 3</fullName>
        <ecNumber evidence="3">2.1.1.282</ecNumber>
    </recommendedName>
    <alternativeName>
        <fullName evidence="8">tRNA(Phe) 7-((3-amino-3-carboxypropyl)-4-demethylwyosine(37)-N(4))-methyltransferase</fullName>
    </alternativeName>
</protein>
<keyword evidence="6" id="KW-0949">S-adenosyl-L-methionine</keyword>
<evidence type="ECO:0000313" key="15">
    <source>
        <dbReference type="Proteomes" id="UP000243052"/>
    </source>
</evidence>
<gene>
    <name evidence="14" type="ORF">AW171_hschr74329</name>
</gene>
<dbReference type="OrthoDB" id="263283at2759"/>
<reference evidence="14 15" key="1">
    <citation type="submission" date="2016-01" db="EMBL/GenBank/DDBJ databases">
        <title>Genome sequence of the yeast Holleya sinecauda.</title>
        <authorList>
            <person name="Dietrich F.S."/>
        </authorList>
    </citation>
    <scope>NUCLEOTIDE SEQUENCE [LARGE SCALE GENOMIC DNA]</scope>
    <source>
        <strain evidence="14 15">ATCC 58844</strain>
    </source>
</reference>
<comment type="pathway">
    <text evidence="1">tRNA modification; wybutosine-tRNA(Phe) biosynthesis.</text>
</comment>
<evidence type="ECO:0000256" key="4">
    <source>
        <dbReference type="ARBA" id="ARBA00022603"/>
    </source>
</evidence>
<dbReference type="Gene3D" id="3.30.1960.10">
    <property type="entry name" value="tRNA wybutosine-synthesizing-like"/>
    <property type="match status" value="1"/>
</dbReference>
<dbReference type="AlphaFoldDB" id="A0A0X8HVM3"/>
<sequence length="278" mass="31080">MSQDGFNQKKESILRKINSGLGDLSPKGSIDELCLPIIKLVNSHDDMVTSSSCSGRLSVFVEGNKLKNAEHVKLGGKGLGGRWLFVTHDKSDVLNWSDKLSEELIKNTATNSGEISKGTRLVLYKYEPFILHVKCRNFDVASKLYNIAMSCGFRESGIGSNNVVAVRISMGLNIPIGYLNENTGKLNMLVSQDYISVVDALTFGKFEENERKIKELYQSIELNMIHGSKPEDFEVIESKEERRERKRREGLNKQKQVQQEKSTATSSSLSQTCAEHLS</sequence>
<dbReference type="SUPFAM" id="SSF111278">
    <property type="entry name" value="SSo0622-like"/>
    <property type="match status" value="1"/>
</dbReference>
<dbReference type="GO" id="GO:0008168">
    <property type="term" value="F:methyltransferase activity"/>
    <property type="evidence" value="ECO:0007669"/>
    <property type="project" value="UniProtKB-KW"/>
</dbReference>
<organism evidence="14 15">
    <name type="scientific">Eremothecium sinecaudum</name>
    <dbReference type="NCBI Taxonomy" id="45286"/>
    <lineage>
        <taxon>Eukaryota</taxon>
        <taxon>Fungi</taxon>
        <taxon>Dikarya</taxon>
        <taxon>Ascomycota</taxon>
        <taxon>Saccharomycotina</taxon>
        <taxon>Saccharomycetes</taxon>
        <taxon>Saccharomycetales</taxon>
        <taxon>Saccharomycetaceae</taxon>
        <taxon>Eremothecium</taxon>
    </lineage>
</organism>
<evidence type="ECO:0000256" key="10">
    <source>
        <dbReference type="ARBA" id="ARBA00058049"/>
    </source>
</evidence>
<evidence type="ECO:0000256" key="7">
    <source>
        <dbReference type="ARBA" id="ARBA00022694"/>
    </source>
</evidence>
<dbReference type="InterPro" id="IPR003827">
    <property type="entry name" value="tRNA_yW-synthesising"/>
</dbReference>
<evidence type="ECO:0000256" key="5">
    <source>
        <dbReference type="ARBA" id="ARBA00022679"/>
    </source>
</evidence>
<evidence type="ECO:0000256" key="9">
    <source>
        <dbReference type="ARBA" id="ARBA00049202"/>
    </source>
</evidence>
<dbReference type="EMBL" id="CP014247">
    <property type="protein sequence ID" value="AMD22302.1"/>
    <property type="molecule type" value="Genomic_DNA"/>
</dbReference>
<evidence type="ECO:0000256" key="11">
    <source>
        <dbReference type="ARBA" id="ARBA00069229"/>
    </source>
</evidence>
<dbReference type="STRING" id="45286.A0A0X8HVM3"/>
<keyword evidence="4" id="KW-0489">Methyltransferase</keyword>
<evidence type="ECO:0000256" key="3">
    <source>
        <dbReference type="ARBA" id="ARBA00012750"/>
    </source>
</evidence>
<keyword evidence="7" id="KW-0819">tRNA processing</keyword>
<evidence type="ECO:0000256" key="1">
    <source>
        <dbReference type="ARBA" id="ARBA00004797"/>
    </source>
</evidence>
<evidence type="ECO:0000256" key="2">
    <source>
        <dbReference type="ARBA" id="ARBA00008569"/>
    </source>
</evidence>
<comment type="function">
    <text evidence="10">S-adenosyl-L-methionine-dependent methyltransferase that acts as a component of the wybutosine biosynthesis pathway. Wybutosine is a hyper modified guanosine with a tricyclic base found at the 3'-position adjacent to the anticodon of eukaryotic phenylalanine tRNA. Probably methylates N-4 position of wybutosine-86 to produce wybutosine-72.</text>
</comment>